<dbReference type="EMBL" id="KF386879">
    <property type="protein sequence ID" value="AGZ94449.1"/>
    <property type="molecule type" value="Genomic_DNA"/>
</dbReference>
<keyword evidence="1" id="KW-0808">Transferase</keyword>
<organism evidence="1">
    <name type="scientific">Lentzea sp. NRRL S-836</name>
    <dbReference type="NCBI Taxonomy" id="1415540"/>
    <lineage>
        <taxon>Bacteria</taxon>
        <taxon>Bacillati</taxon>
        <taxon>Actinomycetota</taxon>
        <taxon>Actinomycetes</taxon>
        <taxon>Pseudonocardiales</taxon>
        <taxon>Pseudonocardiaceae</taxon>
        <taxon>Lentzea</taxon>
    </lineage>
</organism>
<keyword evidence="1" id="KW-0418">Kinase</keyword>
<dbReference type="AlphaFoldDB" id="U5YNY4"/>
<proteinExistence type="predicted"/>
<accession>U5YNY4</accession>
<dbReference type="GO" id="GO:0016301">
    <property type="term" value="F:kinase activity"/>
    <property type="evidence" value="ECO:0007669"/>
    <property type="project" value="UniProtKB-KW"/>
</dbReference>
<evidence type="ECO:0000313" key="1">
    <source>
        <dbReference type="EMBL" id="AGZ94449.1"/>
    </source>
</evidence>
<name>U5YNY4_9PSEU</name>
<protein>
    <submittedName>
        <fullName evidence="1">Thymidylate kinase-like protein</fullName>
    </submittedName>
</protein>
<reference evidence="1" key="1">
    <citation type="journal article" date="2013" name="Proc. Natl. Acad. Sci. U.S.A.">
        <title>Diversity and abundance of phosphonate biosynthetic genes in nature.</title>
        <authorList>
            <person name="Yu X."/>
            <person name="Doroghazi J.R."/>
            <person name="Janga S.C."/>
            <person name="Zhang J.K."/>
            <person name="Circello B."/>
            <person name="Griffin B.M."/>
            <person name="Labeda D.P."/>
            <person name="Metcalf W.W."/>
        </authorList>
    </citation>
    <scope>NUCLEOTIDE SEQUENCE</scope>
    <source>
        <strain evidence="1">NRRL S-836</strain>
    </source>
</reference>
<dbReference type="Gene3D" id="3.40.50.300">
    <property type="entry name" value="P-loop containing nucleotide triphosphate hydrolases"/>
    <property type="match status" value="1"/>
</dbReference>
<dbReference type="SUPFAM" id="SSF52540">
    <property type="entry name" value="P-loop containing nucleoside triphosphate hydrolases"/>
    <property type="match status" value="1"/>
</dbReference>
<sequence length="216" mass="23834">MIIALDGPDGAGKSTQVRDLVAWARAEGHSAAVVGKWDVFRHDVVPYARFLRGTDQVDLRTCIAEMPTPARMLFLGWMNATAATRALERTEDLVVLDGYRAKHAAAELLADCPPDLVHTINATMAPVDSVVYLDVTPEEALRRKGDDLAPYECGRDAGCSPARFLTHQTAVRRVLLDWARTRGWTVIPSDSQQNVQRALRDHVTALLHTRTAVGQR</sequence>
<dbReference type="InterPro" id="IPR027417">
    <property type="entry name" value="P-loop_NTPase"/>
</dbReference>